<evidence type="ECO:0000313" key="2">
    <source>
        <dbReference type="EMBL" id="TWT81682.1"/>
    </source>
</evidence>
<dbReference type="RefSeq" id="WP_146397735.1">
    <property type="nucleotide sequence ID" value="NZ_SJPJ01000001.1"/>
</dbReference>
<gene>
    <name evidence="2" type="ORF">CA13_31350</name>
</gene>
<keyword evidence="3" id="KW-1185">Reference proteome</keyword>
<protein>
    <submittedName>
        <fullName evidence="2">Uncharacterized protein</fullName>
    </submittedName>
</protein>
<dbReference type="AlphaFoldDB" id="A0A5C5Z2S1"/>
<evidence type="ECO:0000256" key="1">
    <source>
        <dbReference type="SAM" id="Phobius"/>
    </source>
</evidence>
<name>A0A5C5Z2S1_9BACT</name>
<feature type="transmembrane region" description="Helical" evidence="1">
    <location>
        <begin position="12"/>
        <end position="29"/>
    </location>
</feature>
<dbReference type="EMBL" id="SJPJ01000001">
    <property type="protein sequence ID" value="TWT81682.1"/>
    <property type="molecule type" value="Genomic_DNA"/>
</dbReference>
<keyword evidence="1" id="KW-0472">Membrane</keyword>
<comment type="caution">
    <text evidence="2">The sequence shown here is derived from an EMBL/GenBank/DDBJ whole genome shotgun (WGS) entry which is preliminary data.</text>
</comment>
<dbReference type="Proteomes" id="UP000315010">
    <property type="component" value="Unassembled WGS sequence"/>
</dbReference>
<accession>A0A5C5Z2S1</accession>
<sequence>METDRRSNFRFSLTQLLVLTAIVSLFLWLNTFREITCVSYAAAGRGDALRMRQGWPLPFLHVFEWADGTMGPSRIADGWPPTDLERDFLITPFIIDMIVWLVIIFSAIFLMIRLNRVSVRTNKSPS</sequence>
<reference evidence="2 3" key="1">
    <citation type="submission" date="2019-02" db="EMBL/GenBank/DDBJ databases">
        <title>Deep-cultivation of Planctomycetes and their phenomic and genomic characterization uncovers novel biology.</title>
        <authorList>
            <person name="Wiegand S."/>
            <person name="Jogler M."/>
            <person name="Boedeker C."/>
            <person name="Pinto D."/>
            <person name="Vollmers J."/>
            <person name="Rivas-Marin E."/>
            <person name="Kohn T."/>
            <person name="Peeters S.H."/>
            <person name="Heuer A."/>
            <person name="Rast P."/>
            <person name="Oberbeckmann S."/>
            <person name="Bunk B."/>
            <person name="Jeske O."/>
            <person name="Meyerdierks A."/>
            <person name="Storesund J.E."/>
            <person name="Kallscheuer N."/>
            <person name="Luecker S."/>
            <person name="Lage O.M."/>
            <person name="Pohl T."/>
            <person name="Merkel B.J."/>
            <person name="Hornburger P."/>
            <person name="Mueller R.-W."/>
            <person name="Bruemmer F."/>
            <person name="Labrenz M."/>
            <person name="Spormann A.M."/>
            <person name="Op Den Camp H."/>
            <person name="Overmann J."/>
            <person name="Amann R."/>
            <person name="Jetten M.S.M."/>
            <person name="Mascher T."/>
            <person name="Medema M.H."/>
            <person name="Devos D.P."/>
            <person name="Kaster A.-K."/>
            <person name="Ovreas L."/>
            <person name="Rohde M."/>
            <person name="Galperin M.Y."/>
            <person name="Jogler C."/>
        </authorList>
    </citation>
    <scope>NUCLEOTIDE SEQUENCE [LARGE SCALE GENOMIC DNA]</scope>
    <source>
        <strain evidence="2 3">CA13</strain>
    </source>
</reference>
<feature type="transmembrane region" description="Helical" evidence="1">
    <location>
        <begin position="89"/>
        <end position="112"/>
    </location>
</feature>
<keyword evidence="1" id="KW-1133">Transmembrane helix</keyword>
<evidence type="ECO:0000313" key="3">
    <source>
        <dbReference type="Proteomes" id="UP000315010"/>
    </source>
</evidence>
<organism evidence="2 3">
    <name type="scientific">Novipirellula herctigrandis</name>
    <dbReference type="NCBI Taxonomy" id="2527986"/>
    <lineage>
        <taxon>Bacteria</taxon>
        <taxon>Pseudomonadati</taxon>
        <taxon>Planctomycetota</taxon>
        <taxon>Planctomycetia</taxon>
        <taxon>Pirellulales</taxon>
        <taxon>Pirellulaceae</taxon>
        <taxon>Novipirellula</taxon>
    </lineage>
</organism>
<keyword evidence="1" id="KW-0812">Transmembrane</keyword>
<proteinExistence type="predicted"/>